<dbReference type="KEGG" id="ava:Ava_4072"/>
<evidence type="ECO:0000313" key="10">
    <source>
        <dbReference type="Proteomes" id="UP000002533"/>
    </source>
</evidence>
<evidence type="ECO:0000256" key="1">
    <source>
        <dbReference type="ARBA" id="ARBA00022448"/>
    </source>
</evidence>
<keyword evidence="1" id="KW-0813">Transport</keyword>
<dbReference type="PROSITE" id="PS51379">
    <property type="entry name" value="4FE4S_FER_2"/>
    <property type="match status" value="2"/>
</dbReference>
<dbReference type="PROSITE" id="PS00198">
    <property type="entry name" value="4FE4S_FER_1"/>
    <property type="match status" value="1"/>
</dbReference>
<protein>
    <submittedName>
        <fullName evidence="9">4Fe-4S ferredoxin, iron-sulfur binding protein</fullName>
    </submittedName>
</protein>
<feature type="domain" description="4Fe-4S ferredoxin-type" evidence="8">
    <location>
        <begin position="47"/>
        <end position="76"/>
    </location>
</feature>
<dbReference type="Gene3D" id="3.30.70.20">
    <property type="match status" value="1"/>
</dbReference>
<dbReference type="HOGENOM" id="CLU_139698_5_5_3"/>
<dbReference type="STRING" id="240292.Ava_4072"/>
<keyword evidence="5" id="KW-0249">Electron transport</keyword>
<dbReference type="PANTHER" id="PTHR43687">
    <property type="entry name" value="ADENYLYLSULFATE REDUCTASE, BETA SUBUNIT"/>
    <property type="match status" value="1"/>
</dbReference>
<name>Q3M5R0_TRIV2</name>
<sequence length="80" mass="9077">MEHDVMALINQRVDVPVIVDESKCLEKCTACIEVCPLDVLAKNPETGKAYMKYDECWFCLPCEKECPANAITVQIPFLLR</sequence>
<dbReference type="eggNOG" id="COG1146">
    <property type="taxonomic scope" value="Bacteria"/>
</dbReference>
<dbReference type="Pfam" id="PF13237">
    <property type="entry name" value="Fer4_10"/>
    <property type="match status" value="1"/>
</dbReference>
<dbReference type="GO" id="GO:0051539">
    <property type="term" value="F:4 iron, 4 sulfur cluster binding"/>
    <property type="evidence" value="ECO:0007669"/>
    <property type="project" value="UniProtKB-KW"/>
</dbReference>
<evidence type="ECO:0000313" key="9">
    <source>
        <dbReference type="EMBL" id="ABA23676.1"/>
    </source>
</evidence>
<organism evidence="9 10">
    <name type="scientific">Trichormus variabilis (strain ATCC 29413 / PCC 7937)</name>
    <name type="common">Anabaena variabilis</name>
    <dbReference type="NCBI Taxonomy" id="240292"/>
    <lineage>
        <taxon>Bacteria</taxon>
        <taxon>Bacillati</taxon>
        <taxon>Cyanobacteriota</taxon>
        <taxon>Cyanophyceae</taxon>
        <taxon>Nostocales</taxon>
        <taxon>Nostocaceae</taxon>
        <taxon>Trichormus</taxon>
    </lineage>
</organism>
<evidence type="ECO:0000256" key="3">
    <source>
        <dbReference type="ARBA" id="ARBA00022723"/>
    </source>
</evidence>
<keyword evidence="2" id="KW-0004">4Fe-4S</keyword>
<dbReference type="EMBL" id="CP000117">
    <property type="protein sequence ID" value="ABA23676.1"/>
    <property type="molecule type" value="Genomic_DNA"/>
</dbReference>
<evidence type="ECO:0000256" key="2">
    <source>
        <dbReference type="ARBA" id="ARBA00022485"/>
    </source>
</evidence>
<dbReference type="AlphaFoldDB" id="Q3M5R0"/>
<gene>
    <name evidence="9" type="ordered locus">Ava_4072</name>
</gene>
<evidence type="ECO:0000256" key="7">
    <source>
        <dbReference type="ARBA" id="ARBA00023014"/>
    </source>
</evidence>
<evidence type="ECO:0000256" key="4">
    <source>
        <dbReference type="ARBA" id="ARBA00022737"/>
    </source>
</evidence>
<keyword evidence="7" id="KW-0411">Iron-sulfur</keyword>
<dbReference type="Proteomes" id="UP000002533">
    <property type="component" value="Chromosome"/>
</dbReference>
<dbReference type="InterPro" id="IPR017896">
    <property type="entry name" value="4Fe4S_Fe-S-bd"/>
</dbReference>
<dbReference type="GO" id="GO:0046872">
    <property type="term" value="F:metal ion binding"/>
    <property type="evidence" value="ECO:0007669"/>
    <property type="project" value="UniProtKB-KW"/>
</dbReference>
<keyword evidence="4" id="KW-0677">Repeat</keyword>
<feature type="domain" description="4Fe-4S ferredoxin-type" evidence="8">
    <location>
        <begin position="15"/>
        <end position="45"/>
    </location>
</feature>
<evidence type="ECO:0000259" key="8">
    <source>
        <dbReference type="PROSITE" id="PS51379"/>
    </source>
</evidence>
<evidence type="ECO:0000256" key="5">
    <source>
        <dbReference type="ARBA" id="ARBA00022982"/>
    </source>
</evidence>
<keyword evidence="3" id="KW-0479">Metal-binding</keyword>
<keyword evidence="6" id="KW-0408">Iron</keyword>
<dbReference type="InterPro" id="IPR017900">
    <property type="entry name" value="4Fe4S_Fe_S_CS"/>
</dbReference>
<accession>Q3M5R0</accession>
<dbReference type="InterPro" id="IPR050572">
    <property type="entry name" value="Fe-S_Ferredoxin"/>
</dbReference>
<evidence type="ECO:0000256" key="6">
    <source>
        <dbReference type="ARBA" id="ARBA00023004"/>
    </source>
</evidence>
<dbReference type="PANTHER" id="PTHR43687:SF6">
    <property type="entry name" value="L-ASPARTATE SEMIALDEHYDE SULFURTRANSFERASE IRON-SULFUR SUBUNIT"/>
    <property type="match status" value="1"/>
</dbReference>
<proteinExistence type="predicted"/>
<reference evidence="10" key="1">
    <citation type="journal article" date="2014" name="Stand. Genomic Sci.">
        <title>Complete genome sequence of Anabaena variabilis ATCC 29413.</title>
        <authorList>
            <person name="Thiel T."/>
            <person name="Pratte B.S."/>
            <person name="Zhong J."/>
            <person name="Goodwin L."/>
            <person name="Copeland A."/>
            <person name="Lucas S."/>
            <person name="Han C."/>
            <person name="Pitluck S."/>
            <person name="Land M.L."/>
            <person name="Kyrpides N.C."/>
            <person name="Woyke T."/>
        </authorList>
    </citation>
    <scope>NUCLEOTIDE SEQUENCE [LARGE SCALE GENOMIC DNA]</scope>
    <source>
        <strain evidence="10">ATCC 29413 / PCC 7937</strain>
    </source>
</reference>
<dbReference type="SUPFAM" id="SSF54862">
    <property type="entry name" value="4Fe-4S ferredoxins"/>
    <property type="match status" value="1"/>
</dbReference>